<dbReference type="GO" id="GO:0016020">
    <property type="term" value="C:membrane"/>
    <property type="evidence" value="ECO:0007669"/>
    <property type="project" value="TreeGrafter"/>
</dbReference>
<protein>
    <submittedName>
        <fullName evidence="5">Oxidoreductase, short chain dehydrogenase/reductase family</fullName>
    </submittedName>
</protein>
<dbReference type="HOGENOM" id="CLU_010194_2_1_11"/>
<organism evidence="5 6">
    <name type="scientific">Hoyosella subflava (strain DSM 45089 / JCM 17490 / NBRC 109087 / DQS3-9A1)</name>
    <name type="common">Amycolicicoccus subflavus</name>
    <dbReference type="NCBI Taxonomy" id="443218"/>
    <lineage>
        <taxon>Bacteria</taxon>
        <taxon>Bacillati</taxon>
        <taxon>Actinomycetota</taxon>
        <taxon>Actinomycetes</taxon>
        <taxon>Mycobacteriales</taxon>
        <taxon>Hoyosellaceae</taxon>
        <taxon>Hoyosella</taxon>
    </lineage>
</organism>
<keyword evidence="2" id="KW-0560">Oxidoreductase</keyword>
<reference evidence="5 6" key="1">
    <citation type="journal article" date="2011" name="J. Bacteriol.">
        <title>Complete genome sequence of Amycolicicoccus subflavus DQS3-9A1T, an actinomycete isolated from crude oil-polluted soil.</title>
        <authorList>
            <person name="Cai M."/>
            <person name="Chen W.M."/>
            <person name="Nie Y."/>
            <person name="Chi C.Q."/>
            <person name="Wang Y.N."/>
            <person name="Tang Y.Q."/>
            <person name="Li G.Y."/>
            <person name="Wu X.L."/>
        </authorList>
    </citation>
    <scope>NUCLEOTIDE SEQUENCE [LARGE SCALE GENOMIC DNA]</scope>
    <source>
        <strain evidence="6">DSM 45089 / DQS3-9A1</strain>
    </source>
</reference>
<evidence type="ECO:0000256" key="3">
    <source>
        <dbReference type="RuleBase" id="RU000363"/>
    </source>
</evidence>
<dbReference type="AlphaFoldDB" id="F6EM35"/>
<comment type="similarity">
    <text evidence="1 3">Belongs to the short-chain dehydrogenases/reductases (SDR) family.</text>
</comment>
<keyword evidence="6" id="KW-1185">Reference proteome</keyword>
<dbReference type="NCBIfam" id="NF004521">
    <property type="entry name" value="PRK05866.1"/>
    <property type="match status" value="1"/>
</dbReference>
<dbReference type="SMART" id="SM00822">
    <property type="entry name" value="PKS_KR"/>
    <property type="match status" value="1"/>
</dbReference>
<evidence type="ECO:0000259" key="4">
    <source>
        <dbReference type="SMART" id="SM00822"/>
    </source>
</evidence>
<feature type="domain" description="Ketoreductase" evidence="4">
    <location>
        <begin position="42"/>
        <end position="229"/>
    </location>
</feature>
<accession>F6EM35</accession>
<dbReference type="PANTHER" id="PTHR44196">
    <property type="entry name" value="DEHYDROGENASE/REDUCTASE SDR FAMILY MEMBER 7B"/>
    <property type="match status" value="1"/>
</dbReference>
<dbReference type="eggNOG" id="COG0300">
    <property type="taxonomic scope" value="Bacteria"/>
</dbReference>
<evidence type="ECO:0000256" key="2">
    <source>
        <dbReference type="ARBA" id="ARBA00023002"/>
    </source>
</evidence>
<dbReference type="PRINTS" id="PR00080">
    <property type="entry name" value="SDRFAMILY"/>
</dbReference>
<gene>
    <name evidence="5" type="ordered locus">AS9A_4383</name>
</gene>
<dbReference type="PANTHER" id="PTHR44196:SF1">
    <property type="entry name" value="DEHYDROGENASE_REDUCTASE SDR FAMILY MEMBER 7B"/>
    <property type="match status" value="1"/>
</dbReference>
<dbReference type="SUPFAM" id="SSF51735">
    <property type="entry name" value="NAD(P)-binding Rossmann-fold domains"/>
    <property type="match status" value="1"/>
</dbReference>
<dbReference type="InterPro" id="IPR036291">
    <property type="entry name" value="NAD(P)-bd_dom_sf"/>
</dbReference>
<dbReference type="InterPro" id="IPR002347">
    <property type="entry name" value="SDR_fam"/>
</dbReference>
<dbReference type="GO" id="GO:0016491">
    <property type="term" value="F:oxidoreductase activity"/>
    <property type="evidence" value="ECO:0007669"/>
    <property type="project" value="UniProtKB-KW"/>
</dbReference>
<evidence type="ECO:0000256" key="1">
    <source>
        <dbReference type="ARBA" id="ARBA00006484"/>
    </source>
</evidence>
<evidence type="ECO:0000313" key="5">
    <source>
        <dbReference type="EMBL" id="AEF42816.1"/>
    </source>
</evidence>
<evidence type="ECO:0000313" key="6">
    <source>
        <dbReference type="Proteomes" id="UP000009235"/>
    </source>
</evidence>
<name>F6EM35_HOYSD</name>
<dbReference type="EMBL" id="CP002786">
    <property type="protein sequence ID" value="AEF42816.1"/>
    <property type="molecule type" value="Genomic_DNA"/>
</dbReference>
<dbReference type="Gene3D" id="3.40.50.720">
    <property type="entry name" value="NAD(P)-binding Rossmann-like Domain"/>
    <property type="match status" value="1"/>
</dbReference>
<dbReference type="KEGG" id="asd:AS9A_4383"/>
<sequence length="291" mass="30783">MDLGMPTVLKKATATFLLSPPATMRGLAATVLPGRSTPLRGKNVLITGASSGVGAATAELLADHSANVLLVARNTDRLEAAAETIRSRGGPCETFSCDVTDAAAVATLVDDVIARFGTVDVLVNNAGRSIRRSAEDSVSRFHDYERTMALNYFGAARLTLALLPSMLKAGEGHIINVATWGVHAGSMPMFTAYHASKAAITAFGRSLAAESRGSGVHVTTVQFPLIRTPMIAPTKQYESMPALTPQQAANWILTAAMTRPVEIHPRYAAMLRHISTFAPTLADAMIQRAGI</sequence>
<dbReference type="InterPro" id="IPR057326">
    <property type="entry name" value="KR_dom"/>
</dbReference>
<proteinExistence type="inferred from homology"/>
<dbReference type="Proteomes" id="UP000009235">
    <property type="component" value="Chromosome"/>
</dbReference>
<dbReference type="PRINTS" id="PR00081">
    <property type="entry name" value="GDHRDH"/>
</dbReference>
<dbReference type="STRING" id="443218.AS9A_4383"/>
<dbReference type="CDD" id="cd05233">
    <property type="entry name" value="SDR_c"/>
    <property type="match status" value="1"/>
</dbReference>
<dbReference type="Pfam" id="PF00106">
    <property type="entry name" value="adh_short"/>
    <property type="match status" value="1"/>
</dbReference>